<sequence length="237" mass="25478">MKPGAAPPSVKPTLLRAEDQEREPSVVVLHGPPPGTGETMLRRGEGRRRGYARYLPNQWETGDIRVDLSRTNAIQRLWETQGWTVFHLPSPRLVFETPSTPLAPRAPSAGRRPRRQAAPSSCVLTSAGRSCCCGWTTPKLCTSSPREGAAPAAPSAVLLPGMTMLATPSSFLCPGVASRWALGRPRFCAGAPRRVLLRHQRAEAVRGGPPSQKRARAGCMVVSVLTSPSKSARCSSQ</sequence>
<evidence type="ECO:0000313" key="3">
    <source>
        <dbReference type="Proteomes" id="UP000244336"/>
    </source>
</evidence>
<dbReference type="AlphaFoldDB" id="A0A2T7CWI7"/>
<dbReference type="EMBL" id="CM009755">
    <property type="protein sequence ID" value="PUZ47698.1"/>
    <property type="molecule type" value="Genomic_DNA"/>
</dbReference>
<feature type="compositionally biased region" description="Low complexity" evidence="1">
    <location>
        <begin position="102"/>
        <end position="119"/>
    </location>
</feature>
<protein>
    <submittedName>
        <fullName evidence="2">Uncharacterized protein</fullName>
    </submittedName>
</protein>
<feature type="region of interest" description="Disordered" evidence="1">
    <location>
        <begin position="96"/>
        <end position="119"/>
    </location>
</feature>
<proteinExistence type="predicted"/>
<organism evidence="2 3">
    <name type="scientific">Panicum hallii var. hallii</name>
    <dbReference type="NCBI Taxonomy" id="1504633"/>
    <lineage>
        <taxon>Eukaryota</taxon>
        <taxon>Viridiplantae</taxon>
        <taxon>Streptophyta</taxon>
        <taxon>Embryophyta</taxon>
        <taxon>Tracheophyta</taxon>
        <taxon>Spermatophyta</taxon>
        <taxon>Magnoliopsida</taxon>
        <taxon>Liliopsida</taxon>
        <taxon>Poales</taxon>
        <taxon>Poaceae</taxon>
        <taxon>PACMAD clade</taxon>
        <taxon>Panicoideae</taxon>
        <taxon>Panicodae</taxon>
        <taxon>Paniceae</taxon>
        <taxon>Panicinae</taxon>
        <taxon>Panicum</taxon>
        <taxon>Panicum sect. Panicum</taxon>
    </lineage>
</organism>
<accession>A0A2T7CWI7</accession>
<evidence type="ECO:0000313" key="2">
    <source>
        <dbReference type="EMBL" id="PUZ47698.1"/>
    </source>
</evidence>
<feature type="compositionally biased region" description="Pro residues" evidence="1">
    <location>
        <begin position="1"/>
        <end position="10"/>
    </location>
</feature>
<evidence type="ECO:0000256" key="1">
    <source>
        <dbReference type="SAM" id="MobiDB-lite"/>
    </source>
</evidence>
<keyword evidence="3" id="KW-1185">Reference proteome</keyword>
<dbReference type="Gramene" id="PUZ47698">
    <property type="protein sequence ID" value="PUZ47698"/>
    <property type="gene ID" value="GQ55_7G187400"/>
</dbReference>
<name>A0A2T7CWI7_9POAL</name>
<gene>
    <name evidence="2" type="ORF">GQ55_7G187400</name>
</gene>
<dbReference type="OrthoDB" id="10557850at2759"/>
<reference evidence="2 3" key="1">
    <citation type="submission" date="2018-04" db="EMBL/GenBank/DDBJ databases">
        <title>WGS assembly of Panicum hallii var. hallii HAL2.</title>
        <authorList>
            <person name="Lovell J."/>
            <person name="Jenkins J."/>
            <person name="Lowry D."/>
            <person name="Mamidi S."/>
            <person name="Sreedasyam A."/>
            <person name="Weng X."/>
            <person name="Barry K."/>
            <person name="Bonette J."/>
            <person name="Campitelli B."/>
            <person name="Daum C."/>
            <person name="Gordon S."/>
            <person name="Gould B."/>
            <person name="Lipzen A."/>
            <person name="MacQueen A."/>
            <person name="Palacio-Mejia J."/>
            <person name="Plott C."/>
            <person name="Shakirov E."/>
            <person name="Shu S."/>
            <person name="Yoshinaga Y."/>
            <person name="Zane M."/>
            <person name="Rokhsar D."/>
            <person name="Grimwood J."/>
            <person name="Schmutz J."/>
            <person name="Juenger T."/>
        </authorList>
    </citation>
    <scope>NUCLEOTIDE SEQUENCE [LARGE SCALE GENOMIC DNA]</scope>
    <source>
        <strain evidence="3">cv. HAL2</strain>
    </source>
</reference>
<dbReference type="Proteomes" id="UP000244336">
    <property type="component" value="Chromosome 7"/>
</dbReference>
<feature type="region of interest" description="Disordered" evidence="1">
    <location>
        <begin position="1"/>
        <end position="39"/>
    </location>
</feature>